<dbReference type="SUPFAM" id="SSF57850">
    <property type="entry name" value="RING/U-box"/>
    <property type="match status" value="1"/>
</dbReference>
<feature type="compositionally biased region" description="Polar residues" evidence="5">
    <location>
        <begin position="365"/>
        <end position="375"/>
    </location>
</feature>
<evidence type="ECO:0000256" key="2">
    <source>
        <dbReference type="ARBA" id="ARBA00022771"/>
    </source>
</evidence>
<feature type="compositionally biased region" description="Low complexity" evidence="5">
    <location>
        <begin position="850"/>
        <end position="861"/>
    </location>
</feature>
<feature type="region of interest" description="Disordered" evidence="5">
    <location>
        <begin position="1"/>
        <end position="49"/>
    </location>
</feature>
<dbReference type="PROSITE" id="PS50089">
    <property type="entry name" value="ZF_RING_2"/>
    <property type="match status" value="1"/>
</dbReference>
<feature type="compositionally biased region" description="Low complexity" evidence="5">
    <location>
        <begin position="819"/>
        <end position="828"/>
    </location>
</feature>
<dbReference type="AlphaFoldDB" id="A0A427Y252"/>
<feature type="compositionally biased region" description="Polar residues" evidence="5">
    <location>
        <begin position="924"/>
        <end position="965"/>
    </location>
</feature>
<dbReference type="PANTHER" id="PTHR14155">
    <property type="entry name" value="RING FINGER DOMAIN-CONTAINING"/>
    <property type="match status" value="1"/>
</dbReference>
<dbReference type="InterPro" id="IPR053238">
    <property type="entry name" value="RING-H2_zinc_finger"/>
</dbReference>
<name>A0A427Y252_9TREE</name>
<dbReference type="InterPro" id="IPR001841">
    <property type="entry name" value="Znf_RING"/>
</dbReference>
<feature type="compositionally biased region" description="Polar residues" evidence="5">
    <location>
        <begin position="702"/>
        <end position="719"/>
    </location>
</feature>
<proteinExistence type="predicted"/>
<feature type="compositionally biased region" description="Low complexity" evidence="5">
    <location>
        <begin position="655"/>
        <end position="665"/>
    </location>
</feature>
<protein>
    <recommendedName>
        <fullName evidence="6">RING-type domain-containing protein</fullName>
    </recommendedName>
</protein>
<reference evidence="7 8" key="1">
    <citation type="submission" date="2018-11" db="EMBL/GenBank/DDBJ databases">
        <title>Genome sequence of Saitozyma podzolica DSM 27192.</title>
        <authorList>
            <person name="Aliyu H."/>
            <person name="Gorte O."/>
            <person name="Ochsenreither K."/>
        </authorList>
    </citation>
    <scope>NUCLEOTIDE SEQUENCE [LARGE SCALE GENOMIC DNA]</scope>
    <source>
        <strain evidence="7 8">DSM 27192</strain>
    </source>
</reference>
<feature type="region of interest" description="Disordered" evidence="5">
    <location>
        <begin position="411"/>
        <end position="1113"/>
    </location>
</feature>
<feature type="compositionally biased region" description="Basic and acidic residues" evidence="5">
    <location>
        <begin position="604"/>
        <end position="616"/>
    </location>
</feature>
<dbReference type="OrthoDB" id="8062037at2759"/>
<dbReference type="STRING" id="1890683.A0A427Y252"/>
<feature type="compositionally biased region" description="Pro residues" evidence="5">
    <location>
        <begin position="974"/>
        <end position="989"/>
    </location>
</feature>
<sequence>MSRARGGQGGDAGPSRGANTGAVRKPRKKPKTPQPVTPRTHGPIPQPYLAVAPAPVSTISRSALNELASASQTQLILPSSYTRSRNARASVPDGETPGLASTSTSPPPLQAPAPRRGYAAGLLAPPSIMPGGSSAIPRIQGDGPTPQIPRRRSAERILESDPTDPASNQAGAGGAAGPAQRRRQRIVRGETGGGLSRRLTVSSREEGRAMGLARGASMRRLNVWDDLPEMADPPPAFPFPTTSTSRLPPDFTAASADSGSTPVEPVPDGSTTLQPDTTTPQTPRPLEPPRSPPPTFEQAIGLAPSPVPPTPTPGAGSTHPINPINDTTGPPEPVEAGHPAQSLSVSIPAAAISQRTSSTSSPTSEQFASAPTSPVATIASVDEDSGLTDDERADRRMWNADLLAGYSLDERVSREIARRSAREETETDLVDQQTVDDRVSTPPRAGPILVEEITSPSTTSSASTERPPAAQLDQLQQGRPSTEGIGPTSPTPWGLAAEHDTRRIEASDEALRGEETPTPTTARPPRGASSSLHEASPLPGMASEQSTATPRGVSADLDHADEPIAAEALKSASQTSPLVSGSTPEIVNDPAIREVPAEASGARLIEHESSPRRPLRDIPSPSQPSEADAKTDSDVAASTDAPARRLTRGKAIRRSSSGLTQSPSSPIQARRSSADAFKPLFSTPGFGQGALSTSPDDRSGPLFQTDSQPPLNVQPQVTQVAMAHRLSAPTISISEEPSVVRSLPTRQSADQTAKEASPRPQKMGRSTSELPVSRDRTTQQSDAKSAALPPHREAALKRRELAIARSALEPKQPVPQPRPASSSPRSSSGLLIDFSDPLGQPRWEDTSPRLSLTTTELLQLLDAETSPSTPGEPVAESSAQAAARAAQIAELQELVAESSSSDIPAATGPAAKKRPPPPPPPLRTKQSQTPTPISGSSTLTPKRSIIASATSPITPQPLPSNSSDTPPIGKSRPPTQPTRRPPPPPPPTSVPRRPAQLRHDSALSNSDTASSISDQPSHLSRVPPLPPAWSPRAQGFTRGLTKPRGPRPPPPPPRPWAKVVADSLETELPSPPSQRPVGERTHSDNPPASREAGTPRSPVRSTSMADLRTPGSPIRVPVEYTDLDVLVSRLEGSGREYEGFSQIARFLGPAKSPVARPEAIATLLPGLINVDSRRTTAQGKVKLKLSLLGVRVTKCPICLAQYRKEERAVILPECGHSAHEECSRKWFREDDRCFVCRVPLQREREGVV</sequence>
<feature type="compositionally biased region" description="Basic and acidic residues" evidence="5">
    <location>
        <begin position="497"/>
        <end position="515"/>
    </location>
</feature>
<dbReference type="PANTHER" id="PTHR14155:SF627">
    <property type="entry name" value="OS06G0192800 PROTEIN"/>
    <property type="match status" value="1"/>
</dbReference>
<evidence type="ECO:0000256" key="5">
    <source>
        <dbReference type="SAM" id="MobiDB-lite"/>
    </source>
</evidence>
<feature type="compositionally biased region" description="Basic and acidic residues" evidence="5">
    <location>
        <begin position="790"/>
        <end position="802"/>
    </location>
</feature>
<feature type="compositionally biased region" description="Low complexity" evidence="5">
    <location>
        <begin position="875"/>
        <end position="894"/>
    </location>
</feature>
<dbReference type="SMART" id="SM00184">
    <property type="entry name" value="RING"/>
    <property type="match status" value="1"/>
</dbReference>
<keyword evidence="8" id="KW-1185">Reference proteome</keyword>
<evidence type="ECO:0000256" key="3">
    <source>
        <dbReference type="ARBA" id="ARBA00022833"/>
    </source>
</evidence>
<feature type="compositionally biased region" description="Low complexity" evidence="5">
    <location>
        <begin position="516"/>
        <end position="528"/>
    </location>
</feature>
<keyword evidence="1" id="KW-0479">Metal-binding</keyword>
<feature type="region of interest" description="Disordered" evidence="5">
    <location>
        <begin position="69"/>
        <end position="393"/>
    </location>
</feature>
<feature type="compositionally biased region" description="Polar residues" evidence="5">
    <location>
        <begin position="1002"/>
        <end position="1018"/>
    </location>
</feature>
<feature type="compositionally biased region" description="Polar residues" evidence="5">
    <location>
        <begin position="69"/>
        <end position="84"/>
    </location>
</feature>
<dbReference type="Pfam" id="PF13639">
    <property type="entry name" value="zf-RING_2"/>
    <property type="match status" value="1"/>
</dbReference>
<feature type="compositionally biased region" description="Gly residues" evidence="5">
    <location>
        <begin position="1"/>
        <end position="12"/>
    </location>
</feature>
<feature type="compositionally biased region" description="Pro residues" evidence="5">
    <location>
        <begin position="282"/>
        <end position="295"/>
    </location>
</feature>
<feature type="compositionally biased region" description="Low complexity" evidence="5">
    <location>
        <begin position="271"/>
        <end position="281"/>
    </location>
</feature>
<keyword evidence="3" id="KW-0862">Zinc</keyword>
<feature type="domain" description="RING-type" evidence="6">
    <location>
        <begin position="1195"/>
        <end position="1237"/>
    </location>
</feature>
<dbReference type="GO" id="GO:0008270">
    <property type="term" value="F:zinc ion binding"/>
    <property type="evidence" value="ECO:0007669"/>
    <property type="project" value="UniProtKB-KW"/>
</dbReference>
<evidence type="ECO:0000256" key="1">
    <source>
        <dbReference type="ARBA" id="ARBA00022723"/>
    </source>
</evidence>
<evidence type="ECO:0000313" key="8">
    <source>
        <dbReference type="Proteomes" id="UP000279259"/>
    </source>
</evidence>
<feature type="compositionally biased region" description="Low complexity" evidence="5">
    <location>
        <begin position="451"/>
        <end position="470"/>
    </location>
</feature>
<feature type="compositionally biased region" description="Pro residues" evidence="5">
    <location>
        <begin position="1046"/>
        <end position="1055"/>
    </location>
</feature>
<feature type="compositionally biased region" description="Basic and acidic residues" evidence="5">
    <location>
        <begin position="411"/>
        <end position="424"/>
    </location>
</feature>
<dbReference type="Gene3D" id="3.30.40.10">
    <property type="entry name" value="Zinc/RING finger domain, C3HC4 (zinc finger)"/>
    <property type="match status" value="1"/>
</dbReference>
<dbReference type="EMBL" id="RSCD01000021">
    <property type="protein sequence ID" value="RSH85172.1"/>
    <property type="molecule type" value="Genomic_DNA"/>
</dbReference>
<keyword evidence="2 4" id="KW-0863">Zinc-finger</keyword>
<evidence type="ECO:0000256" key="4">
    <source>
        <dbReference type="PROSITE-ProRule" id="PRU00175"/>
    </source>
</evidence>
<evidence type="ECO:0000313" key="7">
    <source>
        <dbReference type="EMBL" id="RSH85172.1"/>
    </source>
</evidence>
<dbReference type="Proteomes" id="UP000279259">
    <property type="component" value="Unassembled WGS sequence"/>
</dbReference>
<accession>A0A427Y252</accession>
<comment type="caution">
    <text evidence="7">The sequence shown here is derived from an EMBL/GenBank/DDBJ whole genome shotgun (WGS) entry which is preliminary data.</text>
</comment>
<evidence type="ECO:0000259" key="6">
    <source>
        <dbReference type="PROSITE" id="PS50089"/>
    </source>
</evidence>
<dbReference type="InterPro" id="IPR013083">
    <property type="entry name" value="Znf_RING/FYVE/PHD"/>
</dbReference>
<organism evidence="7 8">
    <name type="scientific">Saitozyma podzolica</name>
    <dbReference type="NCBI Taxonomy" id="1890683"/>
    <lineage>
        <taxon>Eukaryota</taxon>
        <taxon>Fungi</taxon>
        <taxon>Dikarya</taxon>
        <taxon>Basidiomycota</taxon>
        <taxon>Agaricomycotina</taxon>
        <taxon>Tremellomycetes</taxon>
        <taxon>Tremellales</taxon>
        <taxon>Trimorphomycetaceae</taxon>
        <taxon>Saitozyma</taxon>
    </lineage>
</organism>
<feature type="compositionally biased region" description="Polar residues" evidence="5">
    <location>
        <begin position="571"/>
        <end position="585"/>
    </location>
</feature>
<gene>
    <name evidence="7" type="ORF">EHS25_004979</name>
</gene>